<comment type="caution">
    <text evidence="1">The sequence shown here is derived from an EMBL/GenBank/DDBJ whole genome shotgun (WGS) entry which is preliminary data.</text>
</comment>
<dbReference type="EMBL" id="BAABBX010000015">
    <property type="protein sequence ID" value="GAA4191059.1"/>
    <property type="molecule type" value="Genomic_DNA"/>
</dbReference>
<accession>A0ABP8AUY7</accession>
<keyword evidence="2" id="KW-1185">Reference proteome</keyword>
<name>A0ABP8AUY7_9MICO</name>
<evidence type="ECO:0000313" key="2">
    <source>
        <dbReference type="Proteomes" id="UP001500213"/>
    </source>
</evidence>
<proteinExistence type="predicted"/>
<reference evidence="2" key="1">
    <citation type="journal article" date="2019" name="Int. J. Syst. Evol. Microbiol.">
        <title>The Global Catalogue of Microorganisms (GCM) 10K type strain sequencing project: providing services to taxonomists for standard genome sequencing and annotation.</title>
        <authorList>
            <consortium name="The Broad Institute Genomics Platform"/>
            <consortium name="The Broad Institute Genome Sequencing Center for Infectious Disease"/>
            <person name="Wu L."/>
            <person name="Ma J."/>
        </authorList>
    </citation>
    <scope>NUCLEOTIDE SEQUENCE [LARGE SCALE GENOMIC DNA]</scope>
    <source>
        <strain evidence="2">JCM 17593</strain>
    </source>
</reference>
<dbReference type="Proteomes" id="UP001500213">
    <property type="component" value="Unassembled WGS sequence"/>
</dbReference>
<dbReference type="RefSeq" id="WP_344776670.1">
    <property type="nucleotide sequence ID" value="NZ_BAABBX010000015.1"/>
</dbReference>
<protein>
    <submittedName>
        <fullName evidence="1">Uncharacterized protein</fullName>
    </submittedName>
</protein>
<sequence>MIFGTKKPRPIADFDMGLVDGWQWVDTEDARWPDQLAADLGLTGAERQNLSGQLGAVAARVKEIGADRDGAGSLVWIPPQDQARVRCVLSFRLTNPYEGGPGAYEGYLAADEGRREPGRRYDIVQTWRGTAPIGDVVGAYNVITYTDLLEDAPRSEARTLFGVFPTGASQMFEFVFTSDDLDGFTDMVERTSEWVATLTVELEK</sequence>
<gene>
    <name evidence="1" type="ORF">GCM10022288_21330</name>
</gene>
<evidence type="ECO:0000313" key="1">
    <source>
        <dbReference type="EMBL" id="GAA4191059.1"/>
    </source>
</evidence>
<organism evidence="1 2">
    <name type="scientific">Gryllotalpicola kribbensis</name>
    <dbReference type="NCBI Taxonomy" id="993084"/>
    <lineage>
        <taxon>Bacteria</taxon>
        <taxon>Bacillati</taxon>
        <taxon>Actinomycetota</taxon>
        <taxon>Actinomycetes</taxon>
        <taxon>Micrococcales</taxon>
        <taxon>Microbacteriaceae</taxon>
        <taxon>Gryllotalpicola</taxon>
    </lineage>
</organism>